<evidence type="ECO:0000259" key="5">
    <source>
        <dbReference type="PROSITE" id="PS50075"/>
    </source>
</evidence>
<feature type="domain" description="Ketosynthase family 3 (KS3)" evidence="6">
    <location>
        <begin position="670"/>
        <end position="1115"/>
    </location>
</feature>
<keyword evidence="4" id="KW-0808">Transferase</keyword>
<dbReference type="Proteomes" id="UP000282106">
    <property type="component" value="Unassembled WGS sequence"/>
</dbReference>
<dbReference type="Pfam" id="PF02801">
    <property type="entry name" value="Ketoacyl-synt_C"/>
    <property type="match status" value="1"/>
</dbReference>
<keyword evidence="3" id="KW-0597">Phosphoprotein</keyword>
<evidence type="ECO:0000256" key="1">
    <source>
        <dbReference type="ARBA" id="ARBA00006484"/>
    </source>
</evidence>
<dbReference type="GO" id="GO:0016747">
    <property type="term" value="F:acyltransferase activity, transferring groups other than amino-acyl groups"/>
    <property type="evidence" value="ECO:0007669"/>
    <property type="project" value="InterPro"/>
</dbReference>
<dbReference type="EMBL" id="RJVO01000001">
    <property type="protein sequence ID" value="ROH93624.1"/>
    <property type="molecule type" value="Genomic_DNA"/>
</dbReference>
<evidence type="ECO:0000313" key="8">
    <source>
        <dbReference type="Proteomes" id="UP000282106"/>
    </source>
</evidence>
<dbReference type="InterPro" id="IPR016039">
    <property type="entry name" value="Thiolase-like"/>
</dbReference>
<dbReference type="InterPro" id="IPR020841">
    <property type="entry name" value="PKS_Beta-ketoAc_synthase_dom"/>
</dbReference>
<dbReference type="InterPro" id="IPR016036">
    <property type="entry name" value="Malonyl_transacylase_ACP-bd"/>
</dbReference>
<dbReference type="SUPFAM" id="SSF53901">
    <property type="entry name" value="Thiolase-like"/>
    <property type="match status" value="1"/>
</dbReference>
<dbReference type="InterPro" id="IPR020615">
    <property type="entry name" value="Thiolase_acyl_enz_int_AS"/>
</dbReference>
<dbReference type="Pfam" id="PF08659">
    <property type="entry name" value="KR"/>
    <property type="match status" value="1"/>
</dbReference>
<dbReference type="InterPro" id="IPR001227">
    <property type="entry name" value="Ac_transferase_dom_sf"/>
</dbReference>
<dbReference type="InterPro" id="IPR016035">
    <property type="entry name" value="Acyl_Trfase/lysoPLipase"/>
</dbReference>
<dbReference type="PANTHER" id="PTHR43074">
    <property type="entry name" value="OMEGA-3 POLYUNSATURATED FATTY ACID SYNTHASE PFAB-RELATED"/>
    <property type="match status" value="1"/>
</dbReference>
<dbReference type="Gene3D" id="3.20.20.70">
    <property type="entry name" value="Aldolase class I"/>
    <property type="match status" value="2"/>
</dbReference>
<dbReference type="Pfam" id="PF00550">
    <property type="entry name" value="PP-binding"/>
    <property type="match status" value="3"/>
</dbReference>
<gene>
    <name evidence="7" type="ORF">ED208_03630</name>
</gene>
<dbReference type="InParanoid" id="A0A3N0VLM5"/>
<evidence type="ECO:0000259" key="6">
    <source>
        <dbReference type="PROSITE" id="PS52004"/>
    </source>
</evidence>
<sequence length="2521" mass="265212">MRKRTEQKTETSALPRLAGGAERYRLLAITPFERADLPLARALARQGVAAALDLGRDPAAWPALFAQLARERGADFGLRLADGVDVGALTPPACISFLVLDGDPASLPAAWRALPVLAQVCSVEEAQVALKAGVAGLIAKGQESGGRIGAESSFVLLQRLVALADEQAGEGEPLPVFSQGGIGLNTAAAAFTGGAAGVVLDAVLAVFPECSLPEELKAQVLNMDGSEAREAAGYHVYARGQREVAALEGLDAVAVRARLFAGELLPIGQDAALARLLLGECPNLEALAQTLRLRIAGQIQQAQSLRVLDEGNAWARAHGTRYPVAQGPMTRVSDTAAFTAAVARDGGLPFLALSLMREAACRELLSATVAQVGDKPWGVGVLGFAEAAILEPQLALVKEFKPSVLLLAGGRPSQARPFIEMGIPTYLHVPSPGLLDLFLKDGATHFVFEGRECGGHVGPRYSFVLWEQAIALLAQHEQPETLHILFAGGIHDERSAAMVATLAAPLAARGAKIGVLMGTAYIATVEAVRDGAVLEGFQQKALSGAETALVETAPGHAIRCLPSGFMDLFAREKARLHGEGIDTKEAWKALEGLTVGRLRIATKGVDYVDGVLAPVDVAVQEAEGMYMIGQVIAMKRAATTVAALHAQVTRGASAYLAQVQAPQPQRAANAEPIAVVGMACIYPGSPDLETYWANILEGRDLVTEVPAERWSVAQYYRGADAPNDKSVSKWGGFIAETPFDPLQYGIPPASLAAIEPVQLLSLEVAKQALKDAGYSLTSGSKWFDREKTSVIFGAEAGMDLGNQYTFRNLFPQYCGELPSALAEALPSLTEDSFPGMLVNVISGRIANRLGLGGVNYAVTSACGSSLTAIELAVKELRFGSSDTVLAGGADFHNGIADFLMFSSVGALSAKGRCRSFDNEADGIALGEGVGVVVLKRLADAERDGDRIYAVIDGVAGSSDGKGLGLTAPRKEGQKRALERTYWQAGVLPGEVGLVEAHGTGTVVGDRTELKTLTEVYLASGAVPGQANLGSVKSQIGHTKCAAGIAGFIKVAKALHHRVLPPTGQVTSPNAAWKRDSSPFQLNRQPAPWLPRASFARAAVSAFGFGGTNFHAVLSAYPAHQSAVGAAALPAELFAVRGGSRAEAEATLRRLADFLAASDAPLALRDLARTVWEAGEGPVQIAFVASDVANLSQRIVAALSGASAAGIALRKDIAPGKLALLFSGQGSQYPGMLRDLLVYFPPRAELLAAGRAELPYIYPTTAYDDATRAQQQQALTDTRRAQPALGLVELAAFEWLRGLGISPDMAAGHSYGELAALAAAGAFDAETLLRLSRARAEAIVSAIQGDDNGAMAAVRLDAATLAPLLEGFPSVVMANQNSPIQTVISGPTADVEAACAFLGQANVGYKRIATDCAFHSPLMAAAEANYAAALKGQTVGALAWPVYSNSSAEPHVAEPAAIRSALARHIVSPVRFVAEVERMHADGARVFIEIGPRKVLTGLVGRILKDQPHQLYALDAEERGLAGLLDTLAQLAVLLPGFDAAALYAGRAETLDLAKPRKLAATTWLVNGGHARPLKGRAPAYAGATVTAPVIEVAAALAAPPVLAPQYGAAAPALPAASSAGEQALVGYLGNMRELVNAQRDVLLGYFGAPAAPRAERLLNPPATAPVAATAVSAPAPVVAVAPAATTVTVSRAPAAPDSQAVLLAIVSERTGYPPEMLDLDLDLEADLSIDSIKRLEIIGELSQRLSLRNAIGSNADALLEQLAAQKTLRAVIAWLAEKLPAPAVTQTTVSVSEASTTVQVAVPAAAATPPVAEVLLAIVSQSTGYPPEALDLDLDLEADLSIDSIKRLEIIGELSQRLSLRSAIGSNADALLEQLAAQKSLRAVLAWLSEKLPAPAAVPTTTTVAIRADSTTVTVATPAPVAARPSVSQLLLDIVSQSTGYPPEALDLDLDLEADLSIDSIKRLEIVGQLGARLGVDSGQDKDAMQEQLSRLKTLRAMIAWLEQRHPQAATPPPAAPVAAPKEAGIPLERYVLRRQDAPPAVPASFSLRGKKFLISDDRLGLAERVASLLHARGATAEIVDFPSATSIPGELDQIDGLIHLWSLNPASRLRDVKRFFAVVRESLQKRARHLLVASALGGDFGAAGAANNFRRGGGFAGLVKSVVKEFPELRAHWIDFDLSEKLDAIARHIEAELLAANPLPEVAYQGGRRYAREIVPTELTAGSLDGLPLTPESTVLITGGARGITALIAIELARRYRCHLEVVGRSAMPVGEESALTRGIDDPRKLRQALLAADPKQKPAEIEAQARRILADRASRETYAQVIAAGGSLAYTKLDVRDGKAFLGFIDEVYKRRGRIDGVIHGAGVVEDKLVRDKTDESFGRVFDTKVGGALALRKRIRDDVKFVVFFSSVASAFGNKGQVDYASANDVLDKLAYSWQQRISGRVLSVNWGPWADTGMVSESLKNEYQRKGIGLIPQQEGVDALLRELSQGQGDSQVLLMCGKPESFDGRSTPSNQEAGAR</sequence>
<feature type="domain" description="Carrier" evidence="5">
    <location>
        <begin position="1922"/>
        <end position="2006"/>
    </location>
</feature>
<comment type="similarity">
    <text evidence="1">Belongs to the short-chain dehydrogenases/reductases (SDR) family.</text>
</comment>
<evidence type="ECO:0000256" key="3">
    <source>
        <dbReference type="ARBA" id="ARBA00022553"/>
    </source>
</evidence>
<evidence type="ECO:0000313" key="7">
    <source>
        <dbReference type="EMBL" id="ROH93624.1"/>
    </source>
</evidence>
<dbReference type="InterPro" id="IPR014043">
    <property type="entry name" value="Acyl_transferase_dom"/>
</dbReference>
<dbReference type="PROSITE" id="PS52004">
    <property type="entry name" value="KS3_2"/>
    <property type="match status" value="1"/>
</dbReference>
<protein>
    <submittedName>
        <fullName evidence="7">SDR family NAD(P)-dependent oxidoreductase</fullName>
    </submittedName>
</protein>
<dbReference type="Pfam" id="PF03060">
    <property type="entry name" value="NMO"/>
    <property type="match status" value="2"/>
</dbReference>
<dbReference type="Pfam" id="PF00109">
    <property type="entry name" value="ketoacyl-synt"/>
    <property type="match status" value="1"/>
</dbReference>
<dbReference type="SUPFAM" id="SSF47336">
    <property type="entry name" value="ACP-like"/>
    <property type="match status" value="3"/>
</dbReference>
<accession>A0A3N0VLM5</accession>
<dbReference type="InterPro" id="IPR013785">
    <property type="entry name" value="Aldolase_TIM"/>
</dbReference>
<dbReference type="SMART" id="SM00822">
    <property type="entry name" value="PKS_KR"/>
    <property type="match status" value="1"/>
</dbReference>
<dbReference type="Gene3D" id="3.40.50.720">
    <property type="entry name" value="NAD(P)-binding Rossmann-like Domain"/>
    <property type="match status" value="1"/>
</dbReference>
<dbReference type="PANTHER" id="PTHR43074:SF1">
    <property type="entry name" value="BETA-KETOACYL SYNTHASE FAMILY PROTEIN-RELATED"/>
    <property type="match status" value="1"/>
</dbReference>
<evidence type="ECO:0000256" key="2">
    <source>
        <dbReference type="ARBA" id="ARBA00022450"/>
    </source>
</evidence>
<dbReference type="Gene3D" id="3.40.47.10">
    <property type="match status" value="1"/>
</dbReference>
<dbReference type="InterPro" id="IPR009081">
    <property type="entry name" value="PP-bd_ACP"/>
</dbReference>
<organism evidence="7 8">
    <name type="scientific">Stagnimonas aquatica</name>
    <dbReference type="NCBI Taxonomy" id="2689987"/>
    <lineage>
        <taxon>Bacteria</taxon>
        <taxon>Pseudomonadati</taxon>
        <taxon>Pseudomonadota</taxon>
        <taxon>Gammaproteobacteria</taxon>
        <taxon>Nevskiales</taxon>
        <taxon>Nevskiaceae</taxon>
        <taxon>Stagnimonas</taxon>
    </lineage>
</organism>
<dbReference type="InterPro" id="IPR036291">
    <property type="entry name" value="NAD(P)-bd_dom_sf"/>
</dbReference>
<dbReference type="CDD" id="cd08953">
    <property type="entry name" value="KR_2_SDR_x"/>
    <property type="match status" value="1"/>
</dbReference>
<dbReference type="SMART" id="SM00827">
    <property type="entry name" value="PKS_AT"/>
    <property type="match status" value="1"/>
</dbReference>
<dbReference type="InterPro" id="IPR057326">
    <property type="entry name" value="KR_dom"/>
</dbReference>
<proteinExistence type="inferred from homology"/>
<dbReference type="SMART" id="SM00825">
    <property type="entry name" value="PKS_KS"/>
    <property type="match status" value="1"/>
</dbReference>
<dbReference type="SUPFAM" id="SSF55048">
    <property type="entry name" value="Probable ACP-binding domain of malonyl-CoA ACP transacylase"/>
    <property type="match status" value="1"/>
</dbReference>
<dbReference type="InterPro" id="IPR013968">
    <property type="entry name" value="PKS_KR"/>
</dbReference>
<dbReference type="SUPFAM" id="SSF52151">
    <property type="entry name" value="FabD/lysophospholipase-like"/>
    <property type="match status" value="1"/>
</dbReference>
<dbReference type="SUPFAM" id="SSF51412">
    <property type="entry name" value="Inosine monophosphate dehydrogenase (IMPDH)"/>
    <property type="match status" value="2"/>
</dbReference>
<keyword evidence="2" id="KW-0596">Phosphopantetheine</keyword>
<dbReference type="SUPFAM" id="SSF51735">
    <property type="entry name" value="NAD(P)-binding Rossmann-fold domains"/>
    <property type="match status" value="2"/>
</dbReference>
<evidence type="ECO:0000256" key="4">
    <source>
        <dbReference type="ARBA" id="ARBA00022679"/>
    </source>
</evidence>
<comment type="caution">
    <text evidence="7">The sequence shown here is derived from an EMBL/GenBank/DDBJ whole genome shotgun (WGS) entry which is preliminary data.</text>
</comment>
<dbReference type="Gene3D" id="1.10.1200.10">
    <property type="entry name" value="ACP-like"/>
    <property type="match status" value="3"/>
</dbReference>
<reference evidence="7 8" key="1">
    <citation type="submission" date="2018-10" db="EMBL/GenBank/DDBJ databases">
        <authorList>
            <person name="Chen W.-M."/>
        </authorList>
    </citation>
    <scope>NUCLEOTIDE SEQUENCE [LARGE SCALE GENOMIC DNA]</scope>
    <source>
        <strain evidence="7 8">THS-13</strain>
    </source>
</reference>
<dbReference type="InterPro" id="IPR014031">
    <property type="entry name" value="Ketoacyl_synth_C"/>
</dbReference>
<dbReference type="Gene3D" id="3.40.366.10">
    <property type="entry name" value="Malonyl-Coenzyme A Acyl Carrier Protein, domain 2"/>
    <property type="match status" value="1"/>
</dbReference>
<dbReference type="InterPro" id="IPR036736">
    <property type="entry name" value="ACP-like_sf"/>
</dbReference>
<dbReference type="InterPro" id="IPR014030">
    <property type="entry name" value="Ketoacyl_synth_N"/>
</dbReference>
<keyword evidence="8" id="KW-1185">Reference proteome</keyword>
<dbReference type="InterPro" id="IPR052568">
    <property type="entry name" value="PKS-FAS_Synthase"/>
</dbReference>
<dbReference type="PROSITE" id="PS50075">
    <property type="entry name" value="CARRIER"/>
    <property type="match status" value="1"/>
</dbReference>
<dbReference type="Gene3D" id="3.30.70.250">
    <property type="entry name" value="Malonyl-CoA ACP transacylase, ACP-binding"/>
    <property type="match status" value="1"/>
</dbReference>
<dbReference type="PROSITE" id="PS00098">
    <property type="entry name" value="THIOLASE_1"/>
    <property type="match status" value="1"/>
</dbReference>
<dbReference type="Pfam" id="PF00698">
    <property type="entry name" value="Acyl_transf_1"/>
    <property type="match status" value="1"/>
</dbReference>
<dbReference type="RefSeq" id="WP_123210479.1">
    <property type="nucleotide sequence ID" value="NZ_RJVO01000001.1"/>
</dbReference>
<name>A0A3N0VLM5_9GAMM</name>
<dbReference type="CDD" id="cd00833">
    <property type="entry name" value="PKS"/>
    <property type="match status" value="1"/>
</dbReference>